<comment type="caution">
    <text evidence="1">The sequence shown here is derived from an EMBL/GenBank/DDBJ whole genome shotgun (WGS) entry which is preliminary data.</text>
</comment>
<reference evidence="1" key="1">
    <citation type="journal article" date="2015" name="Nature">
        <title>Complex archaea that bridge the gap between prokaryotes and eukaryotes.</title>
        <authorList>
            <person name="Spang A."/>
            <person name="Saw J.H."/>
            <person name="Jorgensen S.L."/>
            <person name="Zaremba-Niedzwiedzka K."/>
            <person name="Martijn J."/>
            <person name="Lind A.E."/>
            <person name="van Eijk R."/>
            <person name="Schleper C."/>
            <person name="Guy L."/>
            <person name="Ettema T.J."/>
        </authorList>
    </citation>
    <scope>NUCLEOTIDE SEQUENCE</scope>
</reference>
<gene>
    <name evidence="1" type="ORF">LCGC14_1993650</name>
</gene>
<accession>A0A0F9FTC5</accession>
<dbReference type="AlphaFoldDB" id="A0A0F9FTC5"/>
<sequence>MTHPHTYERVRGSKHLYRCIHPDCSHYTHKKFLKGKRAICNGCLEEFALTTIALRRARPKCNTCRASFKRKEKSSELTERIEESLTKL</sequence>
<proteinExistence type="predicted"/>
<protein>
    <submittedName>
        <fullName evidence="1">Uncharacterized protein</fullName>
    </submittedName>
</protein>
<organism evidence="1">
    <name type="scientific">marine sediment metagenome</name>
    <dbReference type="NCBI Taxonomy" id="412755"/>
    <lineage>
        <taxon>unclassified sequences</taxon>
        <taxon>metagenomes</taxon>
        <taxon>ecological metagenomes</taxon>
    </lineage>
</organism>
<dbReference type="EMBL" id="LAZR01022529">
    <property type="protein sequence ID" value="KKL81551.1"/>
    <property type="molecule type" value="Genomic_DNA"/>
</dbReference>
<evidence type="ECO:0000313" key="1">
    <source>
        <dbReference type="EMBL" id="KKL81551.1"/>
    </source>
</evidence>
<name>A0A0F9FTC5_9ZZZZ</name>